<evidence type="ECO:0000313" key="2">
    <source>
        <dbReference type="EMBL" id="NMO76776.1"/>
    </source>
</evidence>
<name>A0A7Y0K6P3_9BACI</name>
<gene>
    <name evidence="2" type="ORF">HHU08_07205</name>
</gene>
<dbReference type="EMBL" id="JABBPK010000001">
    <property type="protein sequence ID" value="NMO76776.1"/>
    <property type="molecule type" value="Genomic_DNA"/>
</dbReference>
<dbReference type="Proteomes" id="UP000588491">
    <property type="component" value="Unassembled WGS sequence"/>
</dbReference>
<evidence type="ECO:0000259" key="1">
    <source>
        <dbReference type="Pfam" id="PF10026"/>
    </source>
</evidence>
<dbReference type="Pfam" id="PF10026">
    <property type="entry name" value="DUF2268"/>
    <property type="match status" value="1"/>
</dbReference>
<reference evidence="2 3" key="1">
    <citation type="submission" date="2020-04" db="EMBL/GenBank/DDBJ databases">
        <title>Bacillus sp. UniB3 isolated from commercial digestive syrup.</title>
        <authorList>
            <person name="Thorat V."/>
            <person name="Kirdat K."/>
            <person name="Tiwarekar B."/>
            <person name="Yadav A."/>
        </authorList>
    </citation>
    <scope>NUCLEOTIDE SEQUENCE [LARGE SCALE GENOMIC DNA]</scope>
    <source>
        <strain evidence="2 3">UniB3</strain>
    </source>
</reference>
<evidence type="ECO:0000313" key="3">
    <source>
        <dbReference type="Proteomes" id="UP000588491"/>
    </source>
</evidence>
<proteinExistence type="predicted"/>
<sequence length="211" mass="25354">MDFGMYKPSRRSKQTFEKMKELDTWNKIDRFFKKYKKKWNGPDVPIYIFPFQASWRGDENKSGVSFPNQLFLFIGEVENDKELEALFIHEYHHVCRIHHQKKDIENYTLLDSIIMEGLAELAVKKNCGEAYNANWCHLYEEDKIKKFWGKELKEHLDVKKTEEIHDQLLYGYGRYPRMIGYNTGFYLVNTYHSQKKIAEKMHFTIKSEAFL</sequence>
<feature type="domain" description="DUF2268" evidence="1">
    <location>
        <begin position="25"/>
        <end position="210"/>
    </location>
</feature>
<keyword evidence="3" id="KW-1185">Reference proteome</keyword>
<accession>A0A7Y0K6P3</accession>
<organism evidence="2 3">
    <name type="scientific">Niallia alba</name>
    <dbReference type="NCBI Taxonomy" id="2729105"/>
    <lineage>
        <taxon>Bacteria</taxon>
        <taxon>Bacillati</taxon>
        <taxon>Bacillota</taxon>
        <taxon>Bacilli</taxon>
        <taxon>Bacillales</taxon>
        <taxon>Bacillaceae</taxon>
        <taxon>Niallia</taxon>
    </lineage>
</organism>
<dbReference type="AlphaFoldDB" id="A0A7Y0K6P3"/>
<comment type="caution">
    <text evidence="2">The sequence shown here is derived from an EMBL/GenBank/DDBJ whole genome shotgun (WGS) entry which is preliminary data.</text>
</comment>
<protein>
    <submittedName>
        <fullName evidence="2">DUF2268 domain-containing protein</fullName>
    </submittedName>
</protein>
<dbReference type="InterPro" id="IPR018728">
    <property type="entry name" value="DUF2268"/>
</dbReference>